<dbReference type="RefSeq" id="WP_126579940.1">
    <property type="nucleotide sequence ID" value="NZ_BIFR01000001.1"/>
</dbReference>
<evidence type="ECO:0000313" key="2">
    <source>
        <dbReference type="EMBL" id="GCE12304.1"/>
    </source>
</evidence>
<protein>
    <submittedName>
        <fullName evidence="2">UPF0272 protein</fullName>
    </submittedName>
</protein>
<dbReference type="PANTHER" id="PTHR36566:SF1">
    <property type="entry name" value="PYRIDINIUM-3,5-BISTHIOCARBOXYLIC ACID MONONUCLEOTIDE NICKEL INSERTION PROTEIN"/>
    <property type="match status" value="1"/>
</dbReference>
<gene>
    <name evidence="2" type="ORF">KTT_21630</name>
</gene>
<proteinExistence type="predicted"/>
<dbReference type="AlphaFoldDB" id="A0A401ZZN1"/>
<dbReference type="Gene3D" id="3.30.70.1380">
    <property type="entry name" value="Transcriptional regulatory protein pf0864 domain like"/>
    <property type="match status" value="1"/>
</dbReference>
<dbReference type="EMBL" id="BIFR01000001">
    <property type="protein sequence ID" value="GCE12304.1"/>
    <property type="molecule type" value="Genomic_DNA"/>
</dbReference>
<organism evidence="2 3">
    <name type="scientific">Tengunoibacter tsumagoiensis</name>
    <dbReference type="NCBI Taxonomy" id="2014871"/>
    <lineage>
        <taxon>Bacteria</taxon>
        <taxon>Bacillati</taxon>
        <taxon>Chloroflexota</taxon>
        <taxon>Ktedonobacteria</taxon>
        <taxon>Ktedonobacterales</taxon>
        <taxon>Dictyobacteraceae</taxon>
        <taxon>Tengunoibacter</taxon>
    </lineage>
</organism>
<reference evidence="3" key="1">
    <citation type="submission" date="2018-12" db="EMBL/GenBank/DDBJ databases">
        <title>Tengunoibacter tsumagoiensis gen. nov., sp. nov., Dictyobacter kobayashii sp. nov., D. alpinus sp. nov., and D. joshuensis sp. nov. and description of Dictyobacteraceae fam. nov. within the order Ktedonobacterales isolated from Tengu-no-mugimeshi.</title>
        <authorList>
            <person name="Wang C.M."/>
            <person name="Zheng Y."/>
            <person name="Sakai Y."/>
            <person name="Toyoda A."/>
            <person name="Minakuchi Y."/>
            <person name="Abe K."/>
            <person name="Yokota A."/>
            <person name="Yabe S."/>
        </authorList>
    </citation>
    <scope>NUCLEOTIDE SEQUENCE [LARGE SCALE GENOMIC DNA]</scope>
    <source>
        <strain evidence="3">Uno3</strain>
    </source>
</reference>
<dbReference type="Gene3D" id="3.10.20.300">
    <property type="entry name" value="mk0293 like domain"/>
    <property type="match status" value="1"/>
</dbReference>
<keyword evidence="1" id="KW-0533">Nickel</keyword>
<keyword evidence="3" id="KW-1185">Reference proteome</keyword>
<dbReference type="OrthoDB" id="9765625at2"/>
<dbReference type="InterPro" id="IPR002822">
    <property type="entry name" value="Ni_insertion"/>
</dbReference>
<dbReference type="Proteomes" id="UP000287352">
    <property type="component" value="Unassembled WGS sequence"/>
</dbReference>
<evidence type="ECO:0000313" key="3">
    <source>
        <dbReference type="Proteomes" id="UP000287352"/>
    </source>
</evidence>
<name>A0A401ZZN1_9CHLR</name>
<comment type="caution">
    <text evidence="2">The sequence shown here is derived from an EMBL/GenBank/DDBJ whole genome shotgun (WGS) entry which is preliminary data.</text>
</comment>
<accession>A0A401ZZN1</accession>
<dbReference type="Pfam" id="PF01969">
    <property type="entry name" value="Ni_insertion"/>
    <property type="match status" value="1"/>
</dbReference>
<evidence type="ECO:0000256" key="1">
    <source>
        <dbReference type="ARBA" id="ARBA00022596"/>
    </source>
</evidence>
<dbReference type="PANTHER" id="PTHR36566">
    <property type="entry name" value="NICKEL INSERTION PROTEIN-RELATED"/>
    <property type="match status" value="1"/>
</dbReference>
<sequence length="395" mass="42714">MQRVQREAYLDCQAGVSGQSLLAALLDAGCPVESIRSALSQMQLELKTVTASPDHRYGSAGTRLHLLVAGQSRSISELAALLAASHLPSAVQLAANTTFQHLLVAKQQQGSSELLFSPLMIAEVVGVVTGLHELGISRCSVSSLPLTTGLRQTPIGLILATQAWTLEIARQAGLPWRPTESEGELVTPIGAALLATVAQFQSPAPTFLFERIGSGFAEEASGYVRLCLGEQIEHGGSDSGSEDTDWITLLETHIDNMSGELLGGLMERLLGQGALDVSYTPIQMKKNRPATRLTVICALPDGERLASLLLRETTTLGVRLQSMQRLKAQRQQEQIETPLGPMLIKVKLLGQTMVSASPEYEECQRLALAHHLPLLDVYEIARQAIASTFIERKRR</sequence>